<dbReference type="InterPro" id="IPR000209">
    <property type="entry name" value="Peptidase_S8/S53_dom"/>
</dbReference>
<dbReference type="Gene3D" id="3.40.50.200">
    <property type="entry name" value="Peptidase S8/S53 domain"/>
    <property type="match status" value="1"/>
</dbReference>
<evidence type="ECO:0000256" key="4">
    <source>
        <dbReference type="ARBA" id="ARBA00022825"/>
    </source>
</evidence>
<evidence type="ECO:0000256" key="5">
    <source>
        <dbReference type="PROSITE-ProRule" id="PRU01240"/>
    </source>
</evidence>
<feature type="active site" description="Charge relay system" evidence="5">
    <location>
        <position position="220"/>
    </location>
</feature>
<feature type="active site" description="Charge relay system" evidence="5">
    <location>
        <position position="263"/>
    </location>
</feature>
<gene>
    <name evidence="7" type="ordered locus">MCJ_005760</name>
</gene>
<dbReference type="GO" id="GO:0006508">
    <property type="term" value="P:proteolysis"/>
    <property type="evidence" value="ECO:0007669"/>
    <property type="project" value="UniProtKB-KW"/>
</dbReference>
<dbReference type="eggNOG" id="COG1404">
    <property type="taxonomic scope" value="Bacteria"/>
</dbReference>
<protein>
    <recommendedName>
        <fullName evidence="6">Peptidase S8/S53 domain-containing protein</fullName>
    </recommendedName>
</protein>
<comment type="similarity">
    <text evidence="1 5">Belongs to the peptidase S8 family.</text>
</comment>
<dbReference type="HOGENOM" id="CLU_025056_0_0_14"/>
<keyword evidence="4 5" id="KW-0720">Serine protease</keyword>
<evidence type="ECO:0000256" key="3">
    <source>
        <dbReference type="ARBA" id="ARBA00022801"/>
    </source>
</evidence>
<dbReference type="PANTHER" id="PTHR43806">
    <property type="entry name" value="PEPTIDASE S8"/>
    <property type="match status" value="1"/>
</dbReference>
<dbReference type="PANTHER" id="PTHR43806:SF11">
    <property type="entry name" value="CEREVISIN-RELATED"/>
    <property type="match status" value="1"/>
</dbReference>
<keyword evidence="8" id="KW-1185">Reference proteome</keyword>
<dbReference type="PROSITE" id="PS51892">
    <property type="entry name" value="SUBTILASE"/>
    <property type="match status" value="1"/>
</dbReference>
<dbReference type="KEGG" id="mco:MCJ_005760"/>
<reference evidence="8" key="1">
    <citation type="journal article" date="2009" name="BMC Bioinformatics">
        <title>The Mycoplasma conjunctivae genome sequencing, annotation and analysis.</title>
        <authorList>
            <person name="Calderon-Copete S.P."/>
            <person name="Wigger G."/>
            <person name="Wunderlin C."/>
            <person name="Schmidheini T."/>
            <person name="Frey J."/>
            <person name="Quail M.A."/>
            <person name="Falquet L."/>
        </authorList>
    </citation>
    <scope>NUCLEOTIDE SEQUENCE [LARGE SCALE GENOMIC DNA]</scope>
    <source>
        <strain evidence="8">ATCC 25834 / NCTC 10147 / HRC/581</strain>
    </source>
</reference>
<dbReference type="AlphaFoldDB" id="C5J710"/>
<sequence length="683" mass="78239">MKIKKVKWFFKLFTFATIATLSSTYIIFNVNSTNFRQTLTPLQSAFLDFKKTNNKVIIRNNSSLYSSSSINSSTQPTKDVRNSLKIFLDYSIPSAKSTIHEDDILFSKQNQYYMNLIKHKIYENDIVLSDFYLSRLSPIIWLEIEPKFLDKALKILNNLDFISLIIQDQRTTQPIKLQYKSVQNQTTNIRDQFLKLEKEIVDYNENNNKSSTKIGILETDMKLKLSDDDIKQAEIDKENITQYDFSEYNNLPLNRKKNLNNDHAILVSSIIGGKRGFASSSPIFLANISGLSDSAWWMKLFESLIIDKNFNVINHSYGFNLVLEELINLGSTDFFQNNDKKSSLKNVYGYYTDYIFYLDYLSRKYGVINIFAAGNGHNKDNSTNSNFVSGYITGNQSSINSIIVGSSYGSKDSFIPSYFSNRKLPNALASLLKPTIVAPGENIVDISKNYVSFNSGTSFSAPIVTGIIAKILDKYPQLNDRKNIISSIMSLITSSAIDSKLDWNKISNYSKKLDEKYNKISSSQVLTEYNKDSAYWNELLKGEETKSSGFKNATGAGLINYKNIEKAIKNLKTINVSPKNSDDTVYTTQEIKLKKGDRIKASLAWLFNAGIQKNLQNDKRFNNWYFKLFQFWYFAFSGNDILEFLNKTPDKVDAFSKQKNRLFSDYDLFLEYKQNGSEYLSII</sequence>
<evidence type="ECO:0000259" key="6">
    <source>
        <dbReference type="Pfam" id="PF00082"/>
    </source>
</evidence>
<dbReference type="GO" id="GO:0004252">
    <property type="term" value="F:serine-type endopeptidase activity"/>
    <property type="evidence" value="ECO:0007669"/>
    <property type="project" value="UniProtKB-UniRule"/>
</dbReference>
<dbReference type="Pfam" id="PF00082">
    <property type="entry name" value="Peptidase_S8"/>
    <property type="match status" value="1"/>
</dbReference>
<dbReference type="EMBL" id="FM864216">
    <property type="protein sequence ID" value="CAT05273.1"/>
    <property type="molecule type" value="Genomic_DNA"/>
</dbReference>
<feature type="active site" description="Charge relay system" evidence="5">
    <location>
        <position position="458"/>
    </location>
</feature>
<dbReference type="Proteomes" id="UP000001491">
    <property type="component" value="Chromosome"/>
</dbReference>
<dbReference type="PROSITE" id="PS00138">
    <property type="entry name" value="SUBTILASE_SER"/>
    <property type="match status" value="1"/>
</dbReference>
<evidence type="ECO:0000256" key="2">
    <source>
        <dbReference type="ARBA" id="ARBA00022670"/>
    </source>
</evidence>
<organism evidence="7 8">
    <name type="scientific">Mesomycoplasma conjunctivae (strain ATCC 25834 / NCTC 10147 / HRC/581)</name>
    <name type="common">Mycoplasma conjunctivae</name>
    <dbReference type="NCBI Taxonomy" id="572263"/>
    <lineage>
        <taxon>Bacteria</taxon>
        <taxon>Bacillati</taxon>
        <taxon>Mycoplasmatota</taxon>
        <taxon>Mycoplasmoidales</taxon>
        <taxon>Metamycoplasmataceae</taxon>
        <taxon>Mesomycoplasma</taxon>
    </lineage>
</organism>
<evidence type="ECO:0000256" key="1">
    <source>
        <dbReference type="ARBA" id="ARBA00011073"/>
    </source>
</evidence>
<proteinExistence type="inferred from homology"/>
<evidence type="ECO:0000313" key="7">
    <source>
        <dbReference type="EMBL" id="CAT05273.1"/>
    </source>
</evidence>
<dbReference type="InterPro" id="IPR050131">
    <property type="entry name" value="Peptidase_S8_subtilisin-like"/>
</dbReference>
<accession>C5J710</accession>
<evidence type="ECO:0000313" key="8">
    <source>
        <dbReference type="Proteomes" id="UP000001491"/>
    </source>
</evidence>
<dbReference type="InterPro" id="IPR023828">
    <property type="entry name" value="Peptidase_S8_Ser-AS"/>
</dbReference>
<keyword evidence="3 5" id="KW-0378">Hydrolase</keyword>
<keyword evidence="2 5" id="KW-0645">Protease</keyword>
<feature type="domain" description="Peptidase S8/S53" evidence="6">
    <location>
        <begin position="211"/>
        <end position="496"/>
    </location>
</feature>
<name>C5J710_MESCH</name>
<dbReference type="SUPFAM" id="SSF52743">
    <property type="entry name" value="Subtilisin-like"/>
    <property type="match status" value="1"/>
</dbReference>
<dbReference type="InterPro" id="IPR036852">
    <property type="entry name" value="Peptidase_S8/S53_dom_sf"/>
</dbReference>